<proteinExistence type="predicted"/>
<feature type="non-terminal residue" evidence="1">
    <location>
        <position position="1"/>
    </location>
</feature>
<organism evidence="1">
    <name type="scientific">marine sediment metagenome</name>
    <dbReference type="NCBI Taxonomy" id="412755"/>
    <lineage>
        <taxon>unclassified sequences</taxon>
        <taxon>metagenomes</taxon>
        <taxon>ecological metagenomes</taxon>
    </lineage>
</organism>
<gene>
    <name evidence="1" type="ORF">S03H2_07225</name>
</gene>
<accession>X1DQG2</accession>
<sequence>NYFKQFIKGGLDEIKKVNFYKPVSELDQHIESIEEYFEKHPPSTIAEAAIKIEELTGIKRSLTQVKVFLKRIGFKFRKVSSIPAALIDEKKTSRNIPERNFST</sequence>
<protein>
    <recommendedName>
        <fullName evidence="2">Winged helix-turn helix domain-containing protein</fullName>
    </recommendedName>
</protein>
<evidence type="ECO:0008006" key="2">
    <source>
        <dbReference type="Google" id="ProtNLM"/>
    </source>
</evidence>
<comment type="caution">
    <text evidence="1">The sequence shown here is derived from an EMBL/GenBank/DDBJ whole genome shotgun (WGS) entry which is preliminary data.</text>
</comment>
<name>X1DQG2_9ZZZZ</name>
<dbReference type="EMBL" id="BARU01003299">
    <property type="protein sequence ID" value="GAH22427.1"/>
    <property type="molecule type" value="Genomic_DNA"/>
</dbReference>
<reference evidence="1" key="1">
    <citation type="journal article" date="2014" name="Front. Microbiol.">
        <title>High frequency of phylogenetically diverse reductive dehalogenase-homologous genes in deep subseafloor sedimentary metagenomes.</title>
        <authorList>
            <person name="Kawai M."/>
            <person name="Futagami T."/>
            <person name="Toyoda A."/>
            <person name="Takaki Y."/>
            <person name="Nishi S."/>
            <person name="Hori S."/>
            <person name="Arai W."/>
            <person name="Tsubouchi T."/>
            <person name="Morono Y."/>
            <person name="Uchiyama I."/>
            <person name="Ito T."/>
            <person name="Fujiyama A."/>
            <person name="Inagaki F."/>
            <person name="Takami H."/>
        </authorList>
    </citation>
    <scope>NUCLEOTIDE SEQUENCE</scope>
    <source>
        <strain evidence="1">Expedition CK06-06</strain>
    </source>
</reference>
<dbReference type="AlphaFoldDB" id="X1DQG2"/>
<evidence type="ECO:0000313" key="1">
    <source>
        <dbReference type="EMBL" id="GAH22427.1"/>
    </source>
</evidence>